<accession>A0ABT7GPP4</accession>
<dbReference type="CDD" id="cd09597">
    <property type="entry name" value="M4_TLP"/>
    <property type="match status" value="1"/>
</dbReference>
<feature type="domain" description="Peptidase M4 C-terminal" evidence="9">
    <location>
        <begin position="176"/>
        <end position="347"/>
    </location>
</feature>
<feature type="domain" description="Peptidase M4" evidence="8">
    <location>
        <begin position="90"/>
        <end position="173"/>
    </location>
</feature>
<dbReference type="InterPro" id="IPR023612">
    <property type="entry name" value="Peptidase_M4"/>
</dbReference>
<evidence type="ECO:0000256" key="2">
    <source>
        <dbReference type="ARBA" id="ARBA00022670"/>
    </source>
</evidence>
<sequence>MSRTRPINCIIPPYILEKLMENGDGEVRQAALDTLLTTARLRGERSVRRGLTGLSAAPGNSRRTVFDCDHSEDLSDAVVARSEDGPESADEAVNRAFDALGLTRDFYKEVYQRNSIDDHGMRLNGFVHYGVRINNAFWDGGEMLFGDGDGVEFSNLTGSLDVVGHELTHGVTEHTSNFEYHNQSGALNESLSDVFGSLVKQWAMKQTVEEADWLIGADVWTPGIAGDALRSMKAPGTAYDNPLVGKDPQPDRMSRFVHLPDTPRGDNGGVHYNSGIPNKAFYATAMGIGGFGWEHSGRLWYEALRASRPRDKFQDFADMTFQQAGRLFGVGSPEQAAVVAGWHEVEIQITGVPPGLTQPRSFAVNGHGGAGREADLAALTRQIATLSDKVTGLAKEVATLKVKGSR</sequence>
<dbReference type="InterPro" id="IPR027268">
    <property type="entry name" value="Peptidase_M4/M1_CTD_sf"/>
</dbReference>
<dbReference type="Gene3D" id="3.10.170.10">
    <property type="match status" value="1"/>
</dbReference>
<dbReference type="EC" id="3.4.24.-" evidence="7"/>
<dbReference type="SUPFAM" id="SSF55486">
    <property type="entry name" value="Metalloproteases ('zincins'), catalytic domain"/>
    <property type="match status" value="1"/>
</dbReference>
<evidence type="ECO:0000256" key="3">
    <source>
        <dbReference type="ARBA" id="ARBA00022723"/>
    </source>
</evidence>
<protein>
    <recommendedName>
        <fullName evidence="7">Neutral metalloproteinase</fullName>
        <ecNumber evidence="7">3.4.24.-</ecNumber>
    </recommendedName>
</protein>
<keyword evidence="3" id="KW-0479">Metal-binding</keyword>
<evidence type="ECO:0000256" key="7">
    <source>
        <dbReference type="RuleBase" id="RU366073"/>
    </source>
</evidence>
<comment type="similarity">
    <text evidence="1 7">Belongs to the peptidase M4 family.</text>
</comment>
<dbReference type="PRINTS" id="PR00730">
    <property type="entry name" value="THERMOLYSIN"/>
</dbReference>
<dbReference type="PANTHER" id="PTHR43579">
    <property type="match status" value="1"/>
</dbReference>
<dbReference type="InterPro" id="IPR013856">
    <property type="entry name" value="Peptidase_M4_domain"/>
</dbReference>
<keyword evidence="2 7" id="KW-0645">Protease</keyword>
<evidence type="ECO:0000259" key="9">
    <source>
        <dbReference type="Pfam" id="PF02868"/>
    </source>
</evidence>
<evidence type="ECO:0000256" key="4">
    <source>
        <dbReference type="ARBA" id="ARBA00022801"/>
    </source>
</evidence>
<gene>
    <name evidence="10" type="ORF">QEZ40_006591</name>
</gene>
<reference evidence="10 11" key="1">
    <citation type="submission" date="2023-05" db="EMBL/GenBank/DDBJ databases">
        <title>Sequencing and Assembly of Streptomyces sp. NP73.</title>
        <authorList>
            <person name="Konwar A.N."/>
            <person name="Saikia K."/>
            <person name="Thakur D."/>
        </authorList>
    </citation>
    <scope>NUCLEOTIDE SEQUENCE [LARGE SCALE GENOMIC DNA]</scope>
    <source>
        <strain evidence="10 11">NP73</strain>
    </source>
</reference>
<comment type="cofactor">
    <cofactor evidence="7">
        <name>Zn(2+)</name>
        <dbReference type="ChEBI" id="CHEBI:29105"/>
    </cofactor>
</comment>
<evidence type="ECO:0000313" key="11">
    <source>
        <dbReference type="Proteomes" id="UP001223390"/>
    </source>
</evidence>
<dbReference type="EMBL" id="JASITI010000007">
    <property type="protein sequence ID" value="MDK9495564.1"/>
    <property type="molecule type" value="Genomic_DNA"/>
</dbReference>
<keyword evidence="5 7" id="KW-0862">Zinc</keyword>
<evidence type="ECO:0000259" key="8">
    <source>
        <dbReference type="Pfam" id="PF01447"/>
    </source>
</evidence>
<comment type="caution">
    <text evidence="10">The sequence shown here is derived from an EMBL/GenBank/DDBJ whole genome shotgun (WGS) entry which is preliminary data.</text>
</comment>
<dbReference type="Pfam" id="PF02868">
    <property type="entry name" value="Peptidase_M4_C"/>
    <property type="match status" value="1"/>
</dbReference>
<organism evidence="10 11">
    <name type="scientific">Streptomyces katrae</name>
    <dbReference type="NCBI Taxonomy" id="68223"/>
    <lineage>
        <taxon>Bacteria</taxon>
        <taxon>Bacillati</taxon>
        <taxon>Actinomycetota</taxon>
        <taxon>Actinomycetes</taxon>
        <taxon>Kitasatosporales</taxon>
        <taxon>Streptomycetaceae</taxon>
        <taxon>Streptomyces</taxon>
    </lineage>
</organism>
<evidence type="ECO:0000256" key="5">
    <source>
        <dbReference type="ARBA" id="ARBA00022833"/>
    </source>
</evidence>
<evidence type="ECO:0000256" key="6">
    <source>
        <dbReference type="ARBA" id="ARBA00023049"/>
    </source>
</evidence>
<dbReference type="InterPro" id="IPR052759">
    <property type="entry name" value="Metalloprotease_M4"/>
</dbReference>
<evidence type="ECO:0000256" key="1">
    <source>
        <dbReference type="ARBA" id="ARBA00009388"/>
    </source>
</evidence>
<dbReference type="Gene3D" id="1.10.390.10">
    <property type="entry name" value="Neutral Protease Domain 2"/>
    <property type="match status" value="1"/>
</dbReference>
<keyword evidence="7" id="KW-0964">Secreted</keyword>
<proteinExistence type="inferred from homology"/>
<dbReference type="Proteomes" id="UP001223390">
    <property type="component" value="Unassembled WGS sequence"/>
</dbReference>
<name>A0ABT7GPP4_9ACTN</name>
<evidence type="ECO:0000313" key="10">
    <source>
        <dbReference type="EMBL" id="MDK9495564.1"/>
    </source>
</evidence>
<dbReference type="Pfam" id="PF01447">
    <property type="entry name" value="Peptidase_M4"/>
    <property type="match status" value="1"/>
</dbReference>
<dbReference type="RefSeq" id="WP_125814305.1">
    <property type="nucleotide sequence ID" value="NZ_JASITI010000007.1"/>
</dbReference>
<keyword evidence="4 7" id="KW-0378">Hydrolase</keyword>
<dbReference type="PANTHER" id="PTHR43579:SF1">
    <property type="entry name" value="NEUTRAL METALLOPROTEINASE"/>
    <property type="match status" value="1"/>
</dbReference>
<keyword evidence="11" id="KW-1185">Reference proteome</keyword>
<keyword evidence="6 7" id="KW-0482">Metalloprotease</keyword>
<comment type="function">
    <text evidence="7">Extracellular zinc metalloprotease.</text>
</comment>
<dbReference type="InterPro" id="IPR001570">
    <property type="entry name" value="Peptidase_M4_C_domain"/>
</dbReference>
<comment type="subcellular location">
    <subcellularLocation>
        <location evidence="7">Secreted</location>
    </subcellularLocation>
</comment>